<dbReference type="Proteomes" id="UP001153069">
    <property type="component" value="Unassembled WGS sequence"/>
</dbReference>
<feature type="chain" id="PRO_5040178060" description="Plastid lipid-associated protein/fibrillin conserved domain-containing protein" evidence="1">
    <location>
        <begin position="19"/>
        <end position="269"/>
    </location>
</feature>
<dbReference type="PROSITE" id="PS51257">
    <property type="entry name" value="PROKAR_LIPOPROTEIN"/>
    <property type="match status" value="1"/>
</dbReference>
<keyword evidence="3" id="KW-1185">Reference proteome</keyword>
<evidence type="ECO:0000313" key="2">
    <source>
        <dbReference type="EMBL" id="CAB9503873.1"/>
    </source>
</evidence>
<keyword evidence="1" id="KW-0732">Signal</keyword>
<organism evidence="2 3">
    <name type="scientific">Seminavis robusta</name>
    <dbReference type="NCBI Taxonomy" id="568900"/>
    <lineage>
        <taxon>Eukaryota</taxon>
        <taxon>Sar</taxon>
        <taxon>Stramenopiles</taxon>
        <taxon>Ochrophyta</taxon>
        <taxon>Bacillariophyta</taxon>
        <taxon>Bacillariophyceae</taxon>
        <taxon>Bacillariophycidae</taxon>
        <taxon>Naviculales</taxon>
        <taxon>Naviculaceae</taxon>
        <taxon>Seminavis</taxon>
    </lineage>
</organism>
<dbReference type="InterPro" id="IPR006311">
    <property type="entry name" value="TAT_signal"/>
</dbReference>
<feature type="signal peptide" evidence="1">
    <location>
        <begin position="1"/>
        <end position="18"/>
    </location>
</feature>
<sequence>MFLRNSVWTAVLLGTACGLQQPPPLDSSSSTTSRRNLLNTLVSGAVALPLTSLNAPSAKASVESTTNTGRAQLLDAISRKASDEEMFSIIEGLQDPSGGKGAALSNWLEGEWELIWSYKAEAFSPLLKLPKPLRPESFQYFGSTAASEVGDGRIAQGLTGGVLGQSQLWLSSGSTPLSEDPSILEIQPPFRFELGGRIGTGKPKKTLVDAGSDADFRDINARDKQAQAAPKNQYKQIFLEDKGPGSLRVSSVISGDPVIVGIVFVHRKV</sequence>
<dbReference type="OrthoDB" id="42614at2759"/>
<dbReference type="EMBL" id="CAICTM010000177">
    <property type="protein sequence ID" value="CAB9503873.1"/>
    <property type="molecule type" value="Genomic_DNA"/>
</dbReference>
<accession>A0A9N8H6R2</accession>
<name>A0A9N8H6R2_9STRA</name>
<protein>
    <recommendedName>
        <fullName evidence="4">Plastid lipid-associated protein/fibrillin conserved domain-containing protein</fullName>
    </recommendedName>
</protein>
<evidence type="ECO:0000313" key="3">
    <source>
        <dbReference type="Proteomes" id="UP001153069"/>
    </source>
</evidence>
<evidence type="ECO:0000256" key="1">
    <source>
        <dbReference type="SAM" id="SignalP"/>
    </source>
</evidence>
<proteinExistence type="predicted"/>
<dbReference type="AlphaFoldDB" id="A0A9N8H6R2"/>
<reference evidence="2" key="1">
    <citation type="submission" date="2020-06" db="EMBL/GenBank/DDBJ databases">
        <authorList>
            <consortium name="Plant Systems Biology data submission"/>
        </authorList>
    </citation>
    <scope>NUCLEOTIDE SEQUENCE</scope>
    <source>
        <strain evidence="2">D6</strain>
    </source>
</reference>
<dbReference type="PROSITE" id="PS51318">
    <property type="entry name" value="TAT"/>
    <property type="match status" value="1"/>
</dbReference>
<evidence type="ECO:0008006" key="4">
    <source>
        <dbReference type="Google" id="ProtNLM"/>
    </source>
</evidence>
<comment type="caution">
    <text evidence="2">The sequence shown here is derived from an EMBL/GenBank/DDBJ whole genome shotgun (WGS) entry which is preliminary data.</text>
</comment>
<gene>
    <name evidence="2" type="ORF">SEMRO_178_G078270.1</name>
</gene>